<dbReference type="STRING" id="1912961.BU204_00450"/>
<dbReference type="GO" id="GO:0008234">
    <property type="term" value="F:cysteine-type peptidase activity"/>
    <property type="evidence" value="ECO:0007669"/>
    <property type="project" value="UniProtKB-KW"/>
</dbReference>
<evidence type="ECO:0000313" key="8">
    <source>
        <dbReference type="Proteomes" id="UP000185596"/>
    </source>
</evidence>
<dbReference type="PROSITE" id="PS51935">
    <property type="entry name" value="NLPC_P60"/>
    <property type="match status" value="1"/>
</dbReference>
<evidence type="ECO:0000256" key="1">
    <source>
        <dbReference type="ARBA" id="ARBA00007074"/>
    </source>
</evidence>
<evidence type="ECO:0000256" key="3">
    <source>
        <dbReference type="ARBA" id="ARBA00022801"/>
    </source>
</evidence>
<dbReference type="Proteomes" id="UP000185596">
    <property type="component" value="Unassembled WGS sequence"/>
</dbReference>
<name>A0A1Q8CYJ4_9PSEU</name>
<dbReference type="PANTHER" id="PTHR47359:SF3">
    <property type="entry name" value="NLP_P60 DOMAIN-CONTAINING PROTEIN-RELATED"/>
    <property type="match status" value="1"/>
</dbReference>
<sequence>MGGTSSGASLGVAVVLVATLLVAPGSSAAQPTTVAGLLAHYHDLSKEAERVNEELLIVQESLANQQRASAAAKAAADDAKEAADEALRRANSVQDLDRVAEMMTARRGLDSLSALADSTSPTDLLGRLEGVTLTTRLTGGDPADDAVLARAEQAERTARAAETAAEQAEAKVAASAADVQRRRSDLDRQIREVRTALDNLTPEQRSLLAGVEDYGSDVVVPGGDVGGMLEFALAQRGKPYLWGAVGPDSYDCSGLVQTAFRQAGVTMPRVSRQQALVGRAVPRSNVRPGDLIFYFQPVHHVAIAVDSTRAVHAPSFGETVKIAPIDAIGPITVIRRVIA</sequence>
<dbReference type="Gene3D" id="3.90.1720.10">
    <property type="entry name" value="endopeptidase domain like (from Nostoc punctiforme)"/>
    <property type="match status" value="1"/>
</dbReference>
<comment type="similarity">
    <text evidence="1">Belongs to the peptidase C40 family.</text>
</comment>
<comment type="caution">
    <text evidence="7">The sequence shown here is derived from an EMBL/GenBank/DDBJ whole genome shotgun (WGS) entry which is preliminary data.</text>
</comment>
<dbReference type="GO" id="GO:0006508">
    <property type="term" value="P:proteolysis"/>
    <property type="evidence" value="ECO:0007669"/>
    <property type="project" value="UniProtKB-KW"/>
</dbReference>
<feature type="coiled-coil region" evidence="5">
    <location>
        <begin position="151"/>
        <end position="196"/>
    </location>
</feature>
<evidence type="ECO:0000313" key="7">
    <source>
        <dbReference type="EMBL" id="OLF19432.1"/>
    </source>
</evidence>
<gene>
    <name evidence="7" type="ORF">BU204_00450</name>
</gene>
<feature type="coiled-coil region" evidence="5">
    <location>
        <begin position="48"/>
        <end position="96"/>
    </location>
</feature>
<evidence type="ECO:0000256" key="2">
    <source>
        <dbReference type="ARBA" id="ARBA00022670"/>
    </source>
</evidence>
<keyword evidence="2" id="KW-0645">Protease</keyword>
<keyword evidence="5" id="KW-0175">Coiled coil</keyword>
<protein>
    <recommendedName>
        <fullName evidence="6">NlpC/P60 domain-containing protein</fullName>
    </recommendedName>
</protein>
<proteinExistence type="inferred from homology"/>
<reference evidence="7 8" key="1">
    <citation type="submission" date="2016-12" db="EMBL/GenBank/DDBJ databases">
        <title>The draft genome sequence of Actinophytocola sp. 11-183.</title>
        <authorList>
            <person name="Wang W."/>
            <person name="Yuan L."/>
        </authorList>
    </citation>
    <scope>NUCLEOTIDE SEQUENCE [LARGE SCALE GENOMIC DNA]</scope>
    <source>
        <strain evidence="7 8">11-183</strain>
    </source>
</reference>
<dbReference type="Pfam" id="PF00877">
    <property type="entry name" value="NLPC_P60"/>
    <property type="match status" value="1"/>
</dbReference>
<dbReference type="InterPro" id="IPR051794">
    <property type="entry name" value="PG_Endopeptidase_C40"/>
</dbReference>
<keyword evidence="4" id="KW-0788">Thiol protease</keyword>
<keyword evidence="3" id="KW-0378">Hydrolase</keyword>
<evidence type="ECO:0000256" key="5">
    <source>
        <dbReference type="SAM" id="Coils"/>
    </source>
</evidence>
<feature type="domain" description="NlpC/P60" evidence="6">
    <location>
        <begin position="222"/>
        <end position="339"/>
    </location>
</feature>
<organism evidence="7 8">
    <name type="scientific">Actinophytocola xanthii</name>
    <dbReference type="NCBI Taxonomy" id="1912961"/>
    <lineage>
        <taxon>Bacteria</taxon>
        <taxon>Bacillati</taxon>
        <taxon>Actinomycetota</taxon>
        <taxon>Actinomycetes</taxon>
        <taxon>Pseudonocardiales</taxon>
        <taxon>Pseudonocardiaceae</taxon>
    </lineage>
</organism>
<dbReference type="EMBL" id="MSIE01000001">
    <property type="protein sequence ID" value="OLF19432.1"/>
    <property type="molecule type" value="Genomic_DNA"/>
</dbReference>
<evidence type="ECO:0000256" key="4">
    <source>
        <dbReference type="ARBA" id="ARBA00022807"/>
    </source>
</evidence>
<accession>A0A1Q8CYJ4</accession>
<dbReference type="PANTHER" id="PTHR47359">
    <property type="entry name" value="PEPTIDOGLYCAN DL-ENDOPEPTIDASE CWLO"/>
    <property type="match status" value="1"/>
</dbReference>
<keyword evidence="8" id="KW-1185">Reference proteome</keyword>
<evidence type="ECO:0000259" key="6">
    <source>
        <dbReference type="PROSITE" id="PS51935"/>
    </source>
</evidence>
<dbReference type="InterPro" id="IPR038765">
    <property type="entry name" value="Papain-like_cys_pep_sf"/>
</dbReference>
<dbReference type="AlphaFoldDB" id="A0A1Q8CYJ4"/>
<dbReference type="InterPro" id="IPR000064">
    <property type="entry name" value="NLP_P60_dom"/>
</dbReference>
<dbReference type="SUPFAM" id="SSF54001">
    <property type="entry name" value="Cysteine proteinases"/>
    <property type="match status" value="1"/>
</dbReference>